<feature type="domain" description="Reverse transcriptase" evidence="2">
    <location>
        <begin position="404"/>
        <end position="629"/>
    </location>
</feature>
<dbReference type="CDD" id="cd00304">
    <property type="entry name" value="RT_like"/>
    <property type="match status" value="1"/>
</dbReference>
<sequence length="896" mass="102695">MPRFIESRTWRLLRNVPAQYYRLVKEVLSLRQKIVLARQSIHFLSRCLRHRLVPKFIERKQLHDLCGRPENIHQVRNIEIRLLRIALRNKKDQMFAQLKKCQAKEQYCAQFLEDRLWKRIVGGSMSICDSIRSNVKASLQRKFDSLASRSHGDATPPTKIRHLADHNERETRADEQVLQNQTRVTVLGGISLPNDALSVLELGPSFSPSQPISTTVLRKITCSLQELQDRLRAKARTESAHVINQSARDNLLIPFPQTFYKQHDPDPWVDVNFRLFADGVFEIINKYRHMRLQSNLTTAQKRGITQVREMISSGLIRLSTSDKGGEFVVIPQQLDKAITEEHLRDDTLYRTSSAKEFQAQYRHLNREWVKVARTAGLPRSFIARLKIELPSCPVLYLLVKTHKLSSVEEFASMDPTVFKVRPIISCVGGPTDRIAWFLNVILAQLLSYIPSHLTNTQMFLNRLRSMQLEHNCVVESFDVTALYTNVSNERALQAIFELLIEYQGNINMHGLAVAQIMVLLQECLRCTIFRWSGNYFAQTRGLAMGQRLAPTLAIAFMSRIEAPVLELCPLLYCRYIDDCFVVCTTQEEMDMCFELLNNQSEHIKFTREKPKNDWLPFLNVQVHIRGGSRVTKWYRKPNNKNIIVHCRSAHPQQMKRAVVKNMFRTAAEVCSGEAERKESIALAKHIAASNGYKVGGSNARSRRLQAPRSKSPKKDKIPFKLPFVSDEVSTAIRRCLRKVNLDSLVTVVDLPPDNLKRQLVRNRLYDRFCPTPGCIICPNGKGGDCMGSGIIYLISCSECGDEYIGETARPLCLRIKEHLEGKARSRESTPLGAHRLHRHGGADFGVKVSILAHEQQISARKSLEAFWIHAKNPKMNRKEECLSITRELAPYIRMLF</sequence>
<evidence type="ECO:0000256" key="1">
    <source>
        <dbReference type="SAM" id="MobiDB-lite"/>
    </source>
</evidence>
<dbReference type="InterPro" id="IPR043502">
    <property type="entry name" value="DNA/RNA_pol_sf"/>
</dbReference>
<accession>A0A016WST0</accession>
<proteinExistence type="predicted"/>
<evidence type="ECO:0000313" key="3">
    <source>
        <dbReference type="EMBL" id="EYC42710.1"/>
    </source>
</evidence>
<dbReference type="PANTHER" id="PTHR21301:SF10">
    <property type="entry name" value="REVERSE TRANSCRIPTASE DOMAIN-CONTAINING PROTEIN"/>
    <property type="match status" value="1"/>
</dbReference>
<gene>
    <name evidence="3" type="primary">Acey_s0521.g2874</name>
    <name evidence="3" type="ORF">Y032_0521g2874</name>
</gene>
<dbReference type="Proteomes" id="UP000024635">
    <property type="component" value="Unassembled WGS sequence"/>
</dbReference>
<reference evidence="4" key="1">
    <citation type="journal article" date="2015" name="Nat. Genet.">
        <title>The genome and transcriptome of the zoonotic hookworm Ancylostoma ceylanicum identify infection-specific gene families.</title>
        <authorList>
            <person name="Schwarz E.M."/>
            <person name="Hu Y."/>
            <person name="Antoshechkin I."/>
            <person name="Miller M.M."/>
            <person name="Sternberg P.W."/>
            <person name="Aroian R.V."/>
        </authorList>
    </citation>
    <scope>NUCLEOTIDE SEQUENCE</scope>
    <source>
        <strain evidence="4">HY135</strain>
    </source>
</reference>
<dbReference type="OrthoDB" id="5831138at2759"/>
<dbReference type="InterPro" id="IPR058912">
    <property type="entry name" value="HTH_animal"/>
</dbReference>
<feature type="compositionally biased region" description="Basic residues" evidence="1">
    <location>
        <begin position="700"/>
        <end position="711"/>
    </location>
</feature>
<organism evidence="3 4">
    <name type="scientific">Ancylostoma ceylanicum</name>
    <dbReference type="NCBI Taxonomy" id="53326"/>
    <lineage>
        <taxon>Eukaryota</taxon>
        <taxon>Metazoa</taxon>
        <taxon>Ecdysozoa</taxon>
        <taxon>Nematoda</taxon>
        <taxon>Chromadorea</taxon>
        <taxon>Rhabditida</taxon>
        <taxon>Rhabditina</taxon>
        <taxon>Rhabditomorpha</taxon>
        <taxon>Strongyloidea</taxon>
        <taxon>Ancylostomatidae</taxon>
        <taxon>Ancylostomatinae</taxon>
        <taxon>Ancylostoma</taxon>
    </lineage>
</organism>
<dbReference type="Pfam" id="PF26215">
    <property type="entry name" value="HTH_animal"/>
    <property type="match status" value="1"/>
</dbReference>
<evidence type="ECO:0000313" key="4">
    <source>
        <dbReference type="Proteomes" id="UP000024635"/>
    </source>
</evidence>
<dbReference type="SUPFAM" id="SSF56672">
    <property type="entry name" value="DNA/RNA polymerases"/>
    <property type="match status" value="1"/>
</dbReference>
<dbReference type="AlphaFoldDB" id="A0A016WST0"/>
<dbReference type="InterPro" id="IPR000305">
    <property type="entry name" value="GIY-YIG_endonuc"/>
</dbReference>
<dbReference type="PANTHER" id="PTHR21301">
    <property type="entry name" value="REVERSE TRANSCRIPTASE"/>
    <property type="match status" value="1"/>
</dbReference>
<dbReference type="STRING" id="53326.A0A016WST0"/>
<dbReference type="PROSITE" id="PS50878">
    <property type="entry name" value="RT_POL"/>
    <property type="match status" value="1"/>
</dbReference>
<dbReference type="EMBL" id="JARK01000121">
    <property type="protein sequence ID" value="EYC42710.1"/>
    <property type="molecule type" value="Genomic_DNA"/>
</dbReference>
<dbReference type="Pfam" id="PF01541">
    <property type="entry name" value="GIY-YIG"/>
    <property type="match status" value="1"/>
</dbReference>
<comment type="caution">
    <text evidence="3">The sequence shown here is derived from an EMBL/GenBank/DDBJ whole genome shotgun (WGS) entry which is preliminary data.</text>
</comment>
<feature type="region of interest" description="Disordered" evidence="1">
    <location>
        <begin position="693"/>
        <end position="715"/>
    </location>
</feature>
<keyword evidence="4" id="KW-1185">Reference proteome</keyword>
<protein>
    <recommendedName>
        <fullName evidence="2">Reverse transcriptase domain-containing protein</fullName>
    </recommendedName>
</protein>
<name>A0A016WST0_9BILA</name>
<dbReference type="Pfam" id="PF00078">
    <property type="entry name" value="RVT_1"/>
    <property type="match status" value="1"/>
</dbReference>
<evidence type="ECO:0000259" key="2">
    <source>
        <dbReference type="PROSITE" id="PS50878"/>
    </source>
</evidence>
<dbReference type="InterPro" id="IPR000477">
    <property type="entry name" value="RT_dom"/>
</dbReference>